<evidence type="ECO:0000256" key="6">
    <source>
        <dbReference type="ARBA" id="ARBA00023015"/>
    </source>
</evidence>
<dbReference type="Pfam" id="PF10155">
    <property type="entry name" value="CNOT11"/>
    <property type="match status" value="1"/>
</dbReference>
<name>A0A1C7NLK2_9FUNG</name>
<evidence type="ECO:0000256" key="1">
    <source>
        <dbReference type="ARBA" id="ARBA00004123"/>
    </source>
</evidence>
<keyword evidence="9" id="KW-0539">Nucleus</keyword>
<protein>
    <recommendedName>
        <fullName evidence="4">CCR4-NOT transcription complex subunit 11</fullName>
    </recommendedName>
</protein>
<keyword evidence="7" id="KW-0943">RNA-mediated gene silencing</keyword>
<keyword evidence="11" id="KW-1185">Reference proteome</keyword>
<dbReference type="STRING" id="101091.A0A1C7NLK2"/>
<comment type="similarity">
    <text evidence="3">Belongs to the CNOT11 family.</text>
</comment>
<reference evidence="10 11" key="1">
    <citation type="submission" date="2016-03" db="EMBL/GenBank/DDBJ databases">
        <title>Choanephora cucurbitarum.</title>
        <authorList>
            <person name="Min B."/>
            <person name="Park H."/>
            <person name="Park J.-H."/>
            <person name="Shin H.-D."/>
            <person name="Choi I.-G."/>
        </authorList>
    </citation>
    <scope>NUCLEOTIDE SEQUENCE [LARGE SCALE GENOMIC DNA]</scope>
    <source>
        <strain evidence="10 11">KUS-F28377</strain>
    </source>
</reference>
<dbReference type="GO" id="GO:0005634">
    <property type="term" value="C:nucleus"/>
    <property type="evidence" value="ECO:0007669"/>
    <property type="project" value="UniProtKB-SubCell"/>
</dbReference>
<proteinExistence type="inferred from homology"/>
<keyword evidence="6" id="KW-0805">Transcription regulation</keyword>
<evidence type="ECO:0000256" key="5">
    <source>
        <dbReference type="ARBA" id="ARBA00022490"/>
    </source>
</evidence>
<organism evidence="10 11">
    <name type="scientific">Choanephora cucurbitarum</name>
    <dbReference type="NCBI Taxonomy" id="101091"/>
    <lineage>
        <taxon>Eukaryota</taxon>
        <taxon>Fungi</taxon>
        <taxon>Fungi incertae sedis</taxon>
        <taxon>Mucoromycota</taxon>
        <taxon>Mucoromycotina</taxon>
        <taxon>Mucoromycetes</taxon>
        <taxon>Mucorales</taxon>
        <taxon>Mucorineae</taxon>
        <taxon>Choanephoraceae</taxon>
        <taxon>Choanephoroideae</taxon>
        <taxon>Choanephora</taxon>
    </lineage>
</organism>
<evidence type="ECO:0000313" key="10">
    <source>
        <dbReference type="EMBL" id="OBZ89987.1"/>
    </source>
</evidence>
<dbReference type="InterPro" id="IPR019312">
    <property type="entry name" value="CNOT11"/>
</dbReference>
<evidence type="ECO:0000256" key="2">
    <source>
        <dbReference type="ARBA" id="ARBA00004496"/>
    </source>
</evidence>
<dbReference type="AlphaFoldDB" id="A0A1C7NLK2"/>
<evidence type="ECO:0000256" key="9">
    <source>
        <dbReference type="ARBA" id="ARBA00023242"/>
    </source>
</evidence>
<dbReference type="GO" id="GO:0030014">
    <property type="term" value="C:CCR4-NOT complex"/>
    <property type="evidence" value="ECO:0007669"/>
    <property type="project" value="InterPro"/>
</dbReference>
<dbReference type="InParanoid" id="A0A1C7NLK2"/>
<dbReference type="GO" id="GO:0005737">
    <property type="term" value="C:cytoplasm"/>
    <property type="evidence" value="ECO:0007669"/>
    <property type="project" value="UniProtKB-SubCell"/>
</dbReference>
<dbReference type="OrthoDB" id="10265389at2759"/>
<evidence type="ECO:0000256" key="7">
    <source>
        <dbReference type="ARBA" id="ARBA00023158"/>
    </source>
</evidence>
<dbReference type="GO" id="GO:0031047">
    <property type="term" value="P:regulatory ncRNA-mediated gene silencing"/>
    <property type="evidence" value="ECO:0007669"/>
    <property type="project" value="UniProtKB-KW"/>
</dbReference>
<keyword evidence="5" id="KW-0963">Cytoplasm</keyword>
<evidence type="ECO:0000256" key="8">
    <source>
        <dbReference type="ARBA" id="ARBA00023163"/>
    </source>
</evidence>
<evidence type="ECO:0000313" key="11">
    <source>
        <dbReference type="Proteomes" id="UP000093000"/>
    </source>
</evidence>
<dbReference type="PANTHER" id="PTHR15975">
    <property type="entry name" value="CCR4-NOT TRANSCRIPTION COMPLEX SUBUNIT 11"/>
    <property type="match status" value="1"/>
</dbReference>
<dbReference type="Proteomes" id="UP000093000">
    <property type="component" value="Unassembled WGS sequence"/>
</dbReference>
<comment type="caution">
    <text evidence="10">The sequence shown here is derived from an EMBL/GenBank/DDBJ whole genome shotgun (WGS) entry which is preliminary data.</text>
</comment>
<dbReference type="PANTHER" id="PTHR15975:SF0">
    <property type="entry name" value="CCR4-NOT TRANSCRIPTION COMPLEX SUBUNIT 11"/>
    <property type="match status" value="1"/>
</dbReference>
<sequence>MDKEDSTFSEIYASFCLKQEQEHQDAFEAACCVFLQYEPSRKQATRLSILYILYRHYTALPIDRNPFLTFFLELVDELPQASLEHHFLFCILEQTLPNLDSLFPHTLSSTELPSVKNDSSLIDLLHQRVTRLIDDPDLVVLDPQIEQLLTEASQRTLTLSENELLSHERLIDYTHLIVPDQLPRLMDLNQFVAMEIVPLLLKSDSSYLEALVMAPISMNSIEIVHHILVNHRPLPQDFLHHYIANSIRACDRMEDSPKKDRQVKQVARFIQSLLEKKMIPMSDYVVEIQAFCVSYMKLKSVVDLFRLVSYKH</sequence>
<gene>
    <name evidence="10" type="primary">cnot11</name>
    <name evidence="10" type="ORF">A0J61_01970</name>
</gene>
<evidence type="ECO:0000256" key="4">
    <source>
        <dbReference type="ARBA" id="ARBA00014872"/>
    </source>
</evidence>
<accession>A0A1C7NLK2</accession>
<dbReference type="EMBL" id="LUGH01000069">
    <property type="protein sequence ID" value="OBZ89987.1"/>
    <property type="molecule type" value="Genomic_DNA"/>
</dbReference>
<keyword evidence="8" id="KW-0804">Transcription</keyword>
<comment type="subcellular location">
    <subcellularLocation>
        <location evidence="2">Cytoplasm</location>
    </subcellularLocation>
    <subcellularLocation>
        <location evidence="1">Nucleus</location>
    </subcellularLocation>
</comment>
<evidence type="ECO:0000256" key="3">
    <source>
        <dbReference type="ARBA" id="ARBA00008030"/>
    </source>
</evidence>